<feature type="region of interest" description="Disordered" evidence="1">
    <location>
        <begin position="1210"/>
        <end position="1229"/>
    </location>
</feature>
<dbReference type="RefSeq" id="XP_021885690.1">
    <property type="nucleotide sequence ID" value="XM_022027486.1"/>
</dbReference>
<reference evidence="2 3" key="1">
    <citation type="submission" date="2016-07" db="EMBL/GenBank/DDBJ databases">
        <title>Pervasive Adenine N6-methylation of Active Genes in Fungi.</title>
        <authorList>
            <consortium name="DOE Joint Genome Institute"/>
            <person name="Mondo S.J."/>
            <person name="Dannebaum R.O."/>
            <person name="Kuo R.C."/>
            <person name="Labutti K."/>
            <person name="Haridas S."/>
            <person name="Kuo A."/>
            <person name="Salamov A."/>
            <person name="Ahrendt S.R."/>
            <person name="Lipzen A."/>
            <person name="Sullivan W."/>
            <person name="Andreopoulos W.B."/>
            <person name="Clum A."/>
            <person name="Lindquist E."/>
            <person name="Daum C."/>
            <person name="Ramamoorthy G.K."/>
            <person name="Gryganskyi A."/>
            <person name="Culley D."/>
            <person name="Magnuson J.K."/>
            <person name="James T.Y."/>
            <person name="O'Malley M.A."/>
            <person name="Stajich J.E."/>
            <person name="Spatafora J.W."/>
            <person name="Visel A."/>
            <person name="Grigoriev I.V."/>
        </authorList>
    </citation>
    <scope>NUCLEOTIDE SEQUENCE [LARGE SCALE GENOMIC DNA]</scope>
    <source>
        <strain evidence="2 3">NRRL 3116</strain>
    </source>
</reference>
<dbReference type="OrthoDB" id="2383980at2759"/>
<feature type="region of interest" description="Disordered" evidence="1">
    <location>
        <begin position="127"/>
        <end position="152"/>
    </location>
</feature>
<gene>
    <name evidence="2" type="ORF">BCR41DRAFT_383638</name>
</gene>
<feature type="compositionally biased region" description="Low complexity" evidence="1">
    <location>
        <begin position="425"/>
        <end position="437"/>
    </location>
</feature>
<accession>A0A1Y2H0B1</accession>
<sequence length="1542" mass="173369">MATFHHEAPETSSTATTTTVFQAFRAPSHPYPVRIPAVQHPITREWYVIWTDITDCFPGVVRVQHNDVYVPFMRDQDLYRVRPHGIKYHPDTILDIIYADLQQQQQQKKHAKLKHVLQAGQQELLGCGEPLPASQGNGGRTSNKNDHSNKETPVTFGASLLETYLAASLLQTSPSLNGASNPGMIEAQKFGAKVMLNYPTTTTMASSLSSSSRSSTPSLPQRSGFAYGHTSDDFDISESDEDKCVGSVKQREPSKDDTEDDQGKGEIEDSGDDKQGEIIDRNDETAAATAKADNAAKESQCRELSNSMQSLFAHPTKSADEHAIFQEWKPNYQLVHGGHHLVDNNNNISSGNQSRIITTAKQTKQARRQIILAAHARQKRRTTAASGSNKQPKSPVAIGAMVCAAADDMDKDAKVEELKLEVESEANSQPPSPSQQQLSKAIEDKKEKDEKIEPVAAESMLSFAESNQVSKILEPSATMETASRGLKSTASSTIVSTSINPSTKLAADNSIGPLTISPSQSWSPLPDVSEIADPNRLTAANVVRKRVQEILTKRYRWIEASAPKLFIVLPAASWAVNVGQAALEEVASKLSWSDFAVHFLCDCGGRSRASTTFAHSNLTDCPWGHPLTRAVEQSMIERFGDYMMAILEALKFGVVHHENDILCCFPAEKDPELQTRITLAIIYLENQKVKSSQSFLNQDPSGSSTKISDIPSVTPLGKRDFAAISSLFFLGDPRRMLEDTHPILTPERDVRWVCLHHCVTMSPNDAWTSAFRFSGDSASTVTEFRTSTGAFRVVITTRERAREYYKLAEKLVTTSVLRIFLDWEMNNEDEEELRQAIAKFKAACVRVQVRTDSAYSGKVLGFGHGYSDIIFEVLKNKNIEAFVMDVGPKDDPSLYGYNERYDITRTFTTSDQRFRLVRFKRSSKDINKINMRILVTDIDHGVQRIRSMFEGLHHFTKLNLVMEDIHENVSIKFLKPGQPGAEIEDSEYQTGDLLQWLEKRGNQDTIHYRGLLKSDNCFLHSRILTSLYLGYSYARDRKRVWHIIKSNKRLVTVELEIVGQDDPSQIYESYKSLMANHPTLKTFQIFQRHHRMSSEFQWSDMSDPSKMKVRITTHEGDKVASMFQKYATSLSSLDIYGITSQDAAILEKSLRPRKGPFKLKKILIMDAHLMEDSTLEDLRKIILRGSFENINMIVDIRKLKKSIAGYSDEEDSTIGERQSQGQQIPKNNSKAVAVNGQKKTKKKMLTNSDQAKERMQTEALRKSIDFMISIGTKVTMFDVWGANTQRMLQYLAAKTPQTAILPSLKTISIRVKNGQLLDQKWFTEVLFYKSAPIRELWEEHAARCASGKSGARNGGATVHNNNNGISANYHQRRHENDSDKQQQQDQQDQQDHDYQQQQREFVMRLEEISGFTEAFINQHVSGAFELASAAFECPQRIAPLDDVSIQDVEIQAEDWYFLLQALDFREIRMFQLEVASPISGEMLNKLLDAIPDMSCALESCSISVPGPTPEEALHFQQELMKKAMMSRRADDERPTIMVNGYI</sequence>
<feature type="compositionally biased region" description="Basic and acidic residues" evidence="1">
    <location>
        <begin position="249"/>
        <end position="278"/>
    </location>
</feature>
<feature type="region of interest" description="Disordered" evidence="1">
    <location>
        <begin position="1346"/>
        <end position="1396"/>
    </location>
</feature>
<feature type="region of interest" description="Disordered" evidence="1">
    <location>
        <begin position="421"/>
        <end position="450"/>
    </location>
</feature>
<comment type="caution">
    <text evidence="2">The sequence shown here is derived from an EMBL/GenBank/DDBJ whole genome shotgun (WGS) entry which is preliminary data.</text>
</comment>
<dbReference type="GeneID" id="33569329"/>
<feature type="compositionally biased region" description="Basic and acidic residues" evidence="1">
    <location>
        <begin position="441"/>
        <end position="450"/>
    </location>
</feature>
<dbReference type="EMBL" id="MCFF01000003">
    <property type="protein sequence ID" value="ORZ27987.1"/>
    <property type="molecule type" value="Genomic_DNA"/>
</dbReference>
<keyword evidence="3" id="KW-1185">Reference proteome</keyword>
<feature type="region of interest" description="Disordered" evidence="1">
    <location>
        <begin position="204"/>
        <end position="278"/>
    </location>
</feature>
<evidence type="ECO:0000256" key="1">
    <source>
        <dbReference type="SAM" id="MobiDB-lite"/>
    </source>
</evidence>
<feature type="compositionally biased region" description="Polar residues" evidence="1">
    <location>
        <begin position="1358"/>
        <end position="1369"/>
    </location>
</feature>
<name>A0A1Y2H0B1_9FUNG</name>
<feature type="compositionally biased region" description="Low complexity" evidence="1">
    <location>
        <begin position="204"/>
        <end position="223"/>
    </location>
</feature>
<dbReference type="InParanoid" id="A0A1Y2H0B1"/>
<feature type="compositionally biased region" description="Polar residues" evidence="1">
    <location>
        <begin position="1215"/>
        <end position="1229"/>
    </location>
</feature>
<evidence type="ECO:0000313" key="2">
    <source>
        <dbReference type="EMBL" id="ORZ27987.1"/>
    </source>
</evidence>
<dbReference type="Proteomes" id="UP000193648">
    <property type="component" value="Unassembled WGS sequence"/>
</dbReference>
<protein>
    <submittedName>
        <fullName evidence="2">Uncharacterized protein</fullName>
    </submittedName>
</protein>
<organism evidence="2 3">
    <name type="scientific">Lobosporangium transversale</name>
    <dbReference type="NCBI Taxonomy" id="64571"/>
    <lineage>
        <taxon>Eukaryota</taxon>
        <taxon>Fungi</taxon>
        <taxon>Fungi incertae sedis</taxon>
        <taxon>Mucoromycota</taxon>
        <taxon>Mortierellomycotina</taxon>
        <taxon>Mortierellomycetes</taxon>
        <taxon>Mortierellales</taxon>
        <taxon>Mortierellaceae</taxon>
        <taxon>Lobosporangium</taxon>
    </lineage>
</organism>
<evidence type="ECO:0000313" key="3">
    <source>
        <dbReference type="Proteomes" id="UP000193648"/>
    </source>
</evidence>
<proteinExistence type="predicted"/>